<proteinExistence type="predicted"/>
<keyword evidence="1" id="KW-0472">Membrane</keyword>
<reference evidence="2" key="1">
    <citation type="journal article" date="2021" name="Proc. Natl. Acad. Sci. U.S.A.">
        <title>A Catalog of Tens of Thousands of Viruses from Human Metagenomes Reveals Hidden Associations with Chronic Diseases.</title>
        <authorList>
            <person name="Tisza M.J."/>
            <person name="Buck C.B."/>
        </authorList>
    </citation>
    <scope>NUCLEOTIDE SEQUENCE</scope>
    <source>
        <strain evidence="2">CtJYR23</strain>
    </source>
</reference>
<keyword evidence="1" id="KW-1133">Transmembrane helix</keyword>
<evidence type="ECO:0000313" key="2">
    <source>
        <dbReference type="EMBL" id="DAF51755.1"/>
    </source>
</evidence>
<name>A0A8S5SLR0_9CAUD</name>
<feature type="transmembrane region" description="Helical" evidence="1">
    <location>
        <begin position="6"/>
        <end position="26"/>
    </location>
</feature>
<dbReference type="EMBL" id="BK032621">
    <property type="protein sequence ID" value="DAF51755.1"/>
    <property type="molecule type" value="Genomic_DNA"/>
</dbReference>
<keyword evidence="1" id="KW-0812">Transmembrane</keyword>
<organism evidence="2">
    <name type="scientific">Siphoviridae sp. ctJYR23</name>
    <dbReference type="NCBI Taxonomy" id="2827837"/>
    <lineage>
        <taxon>Viruses</taxon>
        <taxon>Duplodnaviria</taxon>
        <taxon>Heunggongvirae</taxon>
        <taxon>Uroviricota</taxon>
        <taxon>Caudoviricetes</taxon>
    </lineage>
</organism>
<protein>
    <submittedName>
        <fullName evidence="2">CAAD domains of cyanobacterial aminoacyl-tRNA synthetase</fullName>
    </submittedName>
</protein>
<accession>A0A8S5SLR0</accession>
<evidence type="ECO:0000256" key="1">
    <source>
        <dbReference type="SAM" id="Phobius"/>
    </source>
</evidence>
<sequence>MKNISIYAQEFLNILLGIIPFAMTIFNDPVQKDDSLYKNLVTAEDRQKFYDAVEELRKSENKGQTRTITFSNQKTVTIAVG</sequence>